<evidence type="ECO:0000313" key="1">
    <source>
        <dbReference type="EMBL" id="RKO94740.1"/>
    </source>
</evidence>
<keyword evidence="2" id="KW-1185">Reference proteome</keyword>
<protein>
    <submittedName>
        <fullName evidence="1">Uncharacterized protein</fullName>
    </submittedName>
</protein>
<name>A0A4P9WTQ0_9FUNG</name>
<dbReference type="AlphaFoldDB" id="A0A4P9WTQ0"/>
<evidence type="ECO:0000313" key="2">
    <source>
        <dbReference type="Proteomes" id="UP000269721"/>
    </source>
</evidence>
<reference evidence="2" key="1">
    <citation type="journal article" date="2018" name="Nat. Microbiol.">
        <title>Leveraging single-cell genomics to expand the fungal tree of life.</title>
        <authorList>
            <person name="Ahrendt S.R."/>
            <person name="Quandt C.A."/>
            <person name="Ciobanu D."/>
            <person name="Clum A."/>
            <person name="Salamov A."/>
            <person name="Andreopoulos B."/>
            <person name="Cheng J.F."/>
            <person name="Woyke T."/>
            <person name="Pelin A."/>
            <person name="Henrissat B."/>
            <person name="Reynolds N.K."/>
            <person name="Benny G.L."/>
            <person name="Smith M.E."/>
            <person name="James T.Y."/>
            <person name="Grigoriev I.V."/>
        </authorList>
    </citation>
    <scope>NUCLEOTIDE SEQUENCE [LARGE SCALE GENOMIC DNA]</scope>
</reference>
<organism evidence="1 2">
    <name type="scientific">Blyttiomyces helicus</name>
    <dbReference type="NCBI Taxonomy" id="388810"/>
    <lineage>
        <taxon>Eukaryota</taxon>
        <taxon>Fungi</taxon>
        <taxon>Fungi incertae sedis</taxon>
        <taxon>Chytridiomycota</taxon>
        <taxon>Chytridiomycota incertae sedis</taxon>
        <taxon>Chytridiomycetes</taxon>
        <taxon>Chytridiomycetes incertae sedis</taxon>
        <taxon>Blyttiomyces</taxon>
    </lineage>
</organism>
<gene>
    <name evidence="1" type="ORF">BDK51DRAFT_34599</name>
</gene>
<dbReference type="Proteomes" id="UP000269721">
    <property type="component" value="Unassembled WGS sequence"/>
</dbReference>
<sequence>MFENVEFADTERFPETVIPAAVIPSAVQIEDEDVSDEERVVPAIAAEKVLIPETYNQFPILRLFATDIPRRTKEPEPKLAESVGFENKVDEPVPMDVFPEREKLPSTNKLFDTLMPPYVMMESVFVLVELFVLFIDREPLDALVPFELKLPATLGTFKLVPERIEDLPDEALPSKRMPRTLAFVPTVKDLAILQGSAEIIDPVTAEEESEVEIKSIAAEKVAVLFTLRTYNVEVPVTFKLPPTVALLCTAITPEIIVAPEETPVESVVFNNHTRPENMGEDRVEVPVKMVPPEKVKFPDMSMFALILSPLATVNAPMEGDNEFVVFEIAKVPADDREDASDTDPEMVAVPAMLMVPPVLTKLMKAAPPDKIKDPVVTLEESAVLVILMIPKAENEEESINPPLNKNICNAPDEILVKSIWLPTNKEQPEKFPVTMRFKLKETIPVTVVLPPTTIRIKLGWFMNQECLLEWKCKEGNCDHYSADQEYEDSDIWGYVCGNNIGIFVNEKCTLMEEMESDFYEKCLHLREVQPLKGLTREVWEES</sequence>
<proteinExistence type="predicted"/>
<accession>A0A4P9WTQ0</accession>
<dbReference type="EMBL" id="KZ993827">
    <property type="protein sequence ID" value="RKO94740.1"/>
    <property type="molecule type" value="Genomic_DNA"/>
</dbReference>